<evidence type="ECO:0000313" key="4">
    <source>
        <dbReference type="Proteomes" id="UP000004221"/>
    </source>
</evidence>
<evidence type="ECO:0000313" key="3">
    <source>
        <dbReference type="EMBL" id="CCF83519.1"/>
    </source>
</evidence>
<comment type="caution">
    <text evidence="3">The sequence shown here is derived from an EMBL/GenBank/DDBJ whole genome shotgun (WGS) entry which is preliminary data.</text>
</comment>
<dbReference type="PANTHER" id="PTHR38133:SF1">
    <property type="entry name" value="SLR1429 PROTEIN"/>
    <property type="match status" value="1"/>
</dbReference>
<protein>
    <recommendedName>
        <fullName evidence="2">SWIM-type domain-containing protein</fullName>
    </recommendedName>
</protein>
<sequence>MWNDYYERRPRIPANGVRAVTGRGQKFGQTWWGETWMAALERLVDPNRLSRGRTYARQGQVLSMEIETGQISASVQGSWPAPYDVRIKLKPLKDREWNAVADAMANQARFAAKLLAGEMPENIENAFREAGASLFPESTGDLNTSCSCPDWANPCKHVSAVYYLLAEAFDSDPWLLFRLRGRDRDTIMTTLRARRAPGMGVAHETELPSPPAPAAQAEALPLEDCMDQFWTSPPGQQPPPVSIVAAPVDAIPVKQLGTPRFRTGDQEFLPLMERIYANISEAALDIIRGE</sequence>
<dbReference type="EMBL" id="CAGS01000154">
    <property type="protein sequence ID" value="CCF83519.1"/>
    <property type="molecule type" value="Genomic_DNA"/>
</dbReference>
<dbReference type="OrthoDB" id="188274at2"/>
<dbReference type="InterPro" id="IPR007527">
    <property type="entry name" value="Znf_SWIM"/>
</dbReference>
<feature type="domain" description="SWIM-type" evidence="2">
    <location>
        <begin position="131"/>
        <end position="166"/>
    </location>
</feature>
<keyword evidence="1" id="KW-0479">Metal-binding</keyword>
<evidence type="ECO:0000256" key="1">
    <source>
        <dbReference type="PROSITE-ProRule" id="PRU00325"/>
    </source>
</evidence>
<proteinExistence type="predicted"/>
<dbReference type="RefSeq" id="WP_008476799.1">
    <property type="nucleotide sequence ID" value="NZ_CAGS01000154.1"/>
</dbReference>
<dbReference type="Pfam" id="PF04434">
    <property type="entry name" value="SWIM"/>
    <property type="match status" value="1"/>
</dbReference>
<gene>
    <name evidence="3" type="ORF">NITHO_2370001</name>
</gene>
<keyword evidence="4" id="KW-1185">Reference proteome</keyword>
<dbReference type="PROSITE" id="PS50966">
    <property type="entry name" value="ZF_SWIM"/>
    <property type="match status" value="1"/>
</dbReference>
<keyword evidence="1" id="KW-0862">Zinc</keyword>
<dbReference type="GO" id="GO:0008270">
    <property type="term" value="F:zinc ion binding"/>
    <property type="evidence" value="ECO:0007669"/>
    <property type="project" value="UniProtKB-KW"/>
</dbReference>
<reference evidence="3 4" key="1">
    <citation type="journal article" date="2012" name="ISME J.">
        <title>Nitrification expanded: discovery, physiology and genomics of a nitrite-oxidizing bacterium from the phylum Chloroflexi.</title>
        <authorList>
            <person name="Sorokin D.Y."/>
            <person name="Lucker S."/>
            <person name="Vejmelkova D."/>
            <person name="Kostrikina N.A."/>
            <person name="Kleerebezem R."/>
            <person name="Rijpstra W.I."/>
            <person name="Damste J.S."/>
            <person name="Le Paslier D."/>
            <person name="Muyzer G."/>
            <person name="Wagner M."/>
            <person name="van Loosdrecht M.C."/>
            <person name="Daims H."/>
        </authorList>
    </citation>
    <scope>NUCLEOTIDE SEQUENCE [LARGE SCALE GENOMIC DNA]</scope>
    <source>
        <strain evidence="4">none</strain>
    </source>
</reference>
<dbReference type="Proteomes" id="UP000004221">
    <property type="component" value="Unassembled WGS sequence"/>
</dbReference>
<dbReference type="AlphaFoldDB" id="I4EFQ7"/>
<keyword evidence="1" id="KW-0863">Zinc-finger</keyword>
<evidence type="ECO:0000259" key="2">
    <source>
        <dbReference type="PROSITE" id="PS50966"/>
    </source>
</evidence>
<organism evidence="3 4">
    <name type="scientific">Nitrolancea hollandica Lb</name>
    <dbReference type="NCBI Taxonomy" id="1129897"/>
    <lineage>
        <taxon>Bacteria</taxon>
        <taxon>Pseudomonadati</taxon>
        <taxon>Thermomicrobiota</taxon>
        <taxon>Thermomicrobia</taxon>
        <taxon>Sphaerobacterales</taxon>
        <taxon>Sphaerobacterineae</taxon>
        <taxon>Sphaerobacteraceae</taxon>
        <taxon>Nitrolancea</taxon>
    </lineage>
</organism>
<dbReference type="PANTHER" id="PTHR38133">
    <property type="entry name" value="SLR1429 PROTEIN"/>
    <property type="match status" value="1"/>
</dbReference>
<accession>I4EFQ7</accession>
<name>I4EFQ7_9BACT</name>